<accession>A0A8X6M6Y7</accession>
<name>A0A8X6M6Y7_TRICU</name>
<comment type="caution">
    <text evidence="1">The sequence shown here is derived from an EMBL/GenBank/DDBJ whole genome shotgun (WGS) entry which is preliminary data.</text>
</comment>
<keyword evidence="2" id="KW-1185">Reference proteome</keyword>
<protein>
    <submittedName>
        <fullName evidence="1">Uncharacterized protein</fullName>
    </submittedName>
</protein>
<dbReference type="EMBL" id="BMAO01029841">
    <property type="protein sequence ID" value="GFR34177.1"/>
    <property type="molecule type" value="Genomic_DNA"/>
</dbReference>
<reference evidence="1" key="1">
    <citation type="submission" date="2020-07" db="EMBL/GenBank/DDBJ databases">
        <title>Multicomponent nature underlies the extraordinary mechanical properties of spider dragline silk.</title>
        <authorList>
            <person name="Kono N."/>
            <person name="Nakamura H."/>
            <person name="Mori M."/>
            <person name="Yoshida Y."/>
            <person name="Ohtoshi R."/>
            <person name="Malay A.D."/>
            <person name="Moran D.A.P."/>
            <person name="Tomita M."/>
            <person name="Numata K."/>
            <person name="Arakawa K."/>
        </authorList>
    </citation>
    <scope>NUCLEOTIDE SEQUENCE</scope>
</reference>
<dbReference type="Proteomes" id="UP000887116">
    <property type="component" value="Unassembled WGS sequence"/>
</dbReference>
<dbReference type="OrthoDB" id="10403633at2759"/>
<evidence type="ECO:0000313" key="1">
    <source>
        <dbReference type="EMBL" id="GFR34177.1"/>
    </source>
</evidence>
<gene>
    <name evidence="1" type="ORF">TNCT_505771</name>
</gene>
<evidence type="ECO:0000313" key="2">
    <source>
        <dbReference type="Proteomes" id="UP000887116"/>
    </source>
</evidence>
<organism evidence="1 2">
    <name type="scientific">Trichonephila clavata</name>
    <name type="common">Joro spider</name>
    <name type="synonym">Nephila clavata</name>
    <dbReference type="NCBI Taxonomy" id="2740835"/>
    <lineage>
        <taxon>Eukaryota</taxon>
        <taxon>Metazoa</taxon>
        <taxon>Ecdysozoa</taxon>
        <taxon>Arthropoda</taxon>
        <taxon>Chelicerata</taxon>
        <taxon>Arachnida</taxon>
        <taxon>Araneae</taxon>
        <taxon>Araneomorphae</taxon>
        <taxon>Entelegynae</taxon>
        <taxon>Araneoidea</taxon>
        <taxon>Nephilidae</taxon>
        <taxon>Trichonephila</taxon>
    </lineage>
</organism>
<proteinExistence type="predicted"/>
<dbReference type="AlphaFoldDB" id="A0A8X6M6Y7"/>
<sequence length="123" mass="14144">MCRSHGSYHPWHMRDKTTVNLLQVKTLLFIQEVLLWREVVVQASMGLKGLVFGKLGSSPGLELLCPPVLGKQKDSEQMSFVHLSDCDWSLDILVYFSSIVVCTRRVWVDADWFGVRFVDWESI</sequence>